<comment type="caution">
    <text evidence="8">The sequence shown here is derived from an EMBL/GenBank/DDBJ whole genome shotgun (WGS) entry which is preliminary data.</text>
</comment>
<keyword evidence="8" id="KW-0966">Cell projection</keyword>
<dbReference type="PROSITE" id="PS00588">
    <property type="entry name" value="FLAGELLA_BB_ROD"/>
    <property type="match status" value="1"/>
</dbReference>
<evidence type="ECO:0000256" key="2">
    <source>
        <dbReference type="ARBA" id="ARBA00017948"/>
    </source>
</evidence>
<dbReference type="SUPFAM" id="SSF117143">
    <property type="entry name" value="Flagellar hook protein flgE"/>
    <property type="match status" value="1"/>
</dbReference>
<dbReference type="InterPro" id="IPR019776">
    <property type="entry name" value="Flagellar_basal_body_rod_CS"/>
</dbReference>
<proteinExistence type="inferred from homology"/>
<dbReference type="InterPro" id="IPR053967">
    <property type="entry name" value="LlgE_F_G-like_D1"/>
</dbReference>
<evidence type="ECO:0000256" key="3">
    <source>
        <dbReference type="ARBA" id="ARBA00025933"/>
    </source>
</evidence>
<evidence type="ECO:0000259" key="7">
    <source>
        <dbReference type="Pfam" id="PF22692"/>
    </source>
</evidence>
<name>A0A5J4L6Y0_9ZZZZ</name>
<dbReference type="InterPro" id="IPR037925">
    <property type="entry name" value="FlgE/F/G-like"/>
</dbReference>
<dbReference type="InterPro" id="IPR010930">
    <property type="entry name" value="Flg_bb/hook_C_dom"/>
</dbReference>
<dbReference type="NCBIfam" id="TIGR02488">
    <property type="entry name" value="flgG_G_neg"/>
    <property type="match status" value="1"/>
</dbReference>
<dbReference type="EMBL" id="BLAB01000001">
    <property type="protein sequence ID" value="GER94487.1"/>
    <property type="molecule type" value="Genomic_DNA"/>
</dbReference>
<sequence>MIRSLFTAATGMHAQSLNVDVISNNLANVNTVGYKRGRADFQDLMYQTIKAPGAPSGEGVQIPTGIQVGLGVKPVAVQKLFTQGDFINTGNDLDLVIEGDGFFQVTRPDGTVAYTRAGAFKLDRDGRIVTSDGYPLEPSITIPSDATKITIAADGRVTVLQGGSTTPVEIGAIETARFINPAGLQAIGKNLFLATDASGDAITGTPGTEGRGNLNQGFLEMSNVNVVEELANLIIAQRAYDLNSKAVQASDEMLQTAAALRR</sequence>
<evidence type="ECO:0000259" key="5">
    <source>
        <dbReference type="Pfam" id="PF00460"/>
    </source>
</evidence>
<dbReference type="InterPro" id="IPR020013">
    <property type="entry name" value="Flagellar_FlgE/F/G"/>
</dbReference>
<evidence type="ECO:0000259" key="6">
    <source>
        <dbReference type="Pfam" id="PF06429"/>
    </source>
</evidence>
<comment type="subunit">
    <text evidence="3">The basal body constitutes a major portion of the flagellar organelle and consists of four rings (L,P,S, and M) mounted on a central rod. The rod consists of about 26 subunits of FlgG in the distal portion, and FlgB, FlgC and FlgF are thought to build up the proximal portion of the rod with about 6 subunits each.</text>
</comment>
<keyword evidence="8" id="KW-0969">Cilium</keyword>
<dbReference type="PANTHER" id="PTHR30435:SF19">
    <property type="entry name" value="FLAGELLAR BASAL-BODY ROD PROTEIN FLGG"/>
    <property type="match status" value="1"/>
</dbReference>
<dbReference type="PANTHER" id="PTHR30435">
    <property type="entry name" value="FLAGELLAR PROTEIN"/>
    <property type="match status" value="1"/>
</dbReference>
<feature type="domain" description="Flagellar basal-body/hook protein C-terminal" evidence="6">
    <location>
        <begin position="216"/>
        <end position="260"/>
    </location>
</feature>
<accession>A0A5J4L6Y0</accession>
<evidence type="ECO:0000256" key="4">
    <source>
        <dbReference type="ARBA" id="ARBA00032912"/>
    </source>
</evidence>
<dbReference type="Pfam" id="PF00460">
    <property type="entry name" value="Flg_bb_rod"/>
    <property type="match status" value="1"/>
</dbReference>
<dbReference type="AlphaFoldDB" id="A0A5J4L6Y0"/>
<dbReference type="GO" id="GO:0009426">
    <property type="term" value="C:bacterial-type flagellum basal body, distal rod"/>
    <property type="evidence" value="ECO:0007669"/>
    <property type="project" value="InterPro"/>
</dbReference>
<dbReference type="GO" id="GO:0071978">
    <property type="term" value="P:bacterial-type flagellum-dependent swarming motility"/>
    <property type="evidence" value="ECO:0007669"/>
    <property type="project" value="TreeGrafter"/>
</dbReference>
<organism evidence="8">
    <name type="scientific">hot springs metagenome</name>
    <dbReference type="NCBI Taxonomy" id="433727"/>
    <lineage>
        <taxon>unclassified sequences</taxon>
        <taxon>metagenomes</taxon>
        <taxon>ecological metagenomes</taxon>
    </lineage>
</organism>
<dbReference type="InterPro" id="IPR012834">
    <property type="entry name" value="FlgG_G_neg"/>
</dbReference>
<protein>
    <recommendedName>
        <fullName evidence="2">Flagellar basal-body rod protein FlgG</fullName>
    </recommendedName>
    <alternativeName>
        <fullName evidence="4">Distal rod protein</fullName>
    </alternativeName>
</protein>
<feature type="domain" description="Flagellar hook protein FlgE/F/G-like D1" evidence="7">
    <location>
        <begin position="97"/>
        <end position="159"/>
    </location>
</feature>
<dbReference type="Pfam" id="PF22692">
    <property type="entry name" value="LlgE_F_G_D1"/>
    <property type="match status" value="1"/>
</dbReference>
<reference evidence="8" key="1">
    <citation type="submission" date="2019-10" db="EMBL/GenBank/DDBJ databases">
        <title>Metagenomic sequencing of thiosulfate-disproportionating enrichment culture.</title>
        <authorList>
            <person name="Umezawa K."/>
            <person name="Kojima H."/>
            <person name="Fukui M."/>
        </authorList>
    </citation>
    <scope>NUCLEOTIDE SEQUENCE</scope>
    <source>
        <strain evidence="8">45J</strain>
    </source>
</reference>
<dbReference type="Pfam" id="PF06429">
    <property type="entry name" value="Flg_bbr_C"/>
    <property type="match status" value="1"/>
</dbReference>
<dbReference type="NCBIfam" id="TIGR03506">
    <property type="entry name" value="FlgEFG_subfam"/>
    <property type="match status" value="2"/>
</dbReference>
<gene>
    <name evidence="8" type="ORF">A45J_2250</name>
</gene>
<comment type="similarity">
    <text evidence="1">Belongs to the flagella basal body rod proteins family.</text>
</comment>
<dbReference type="InterPro" id="IPR001444">
    <property type="entry name" value="Flag_bb_rod_N"/>
</dbReference>
<evidence type="ECO:0000256" key="1">
    <source>
        <dbReference type="ARBA" id="ARBA00009677"/>
    </source>
</evidence>
<evidence type="ECO:0000313" key="8">
    <source>
        <dbReference type="EMBL" id="GER94487.1"/>
    </source>
</evidence>
<feature type="domain" description="Flagellar basal body rod protein N-terminal" evidence="5">
    <location>
        <begin position="7"/>
        <end position="35"/>
    </location>
</feature>
<keyword evidence="8" id="KW-0282">Flagellum</keyword>